<feature type="region of interest" description="Disordered" evidence="1">
    <location>
        <begin position="48"/>
        <end position="126"/>
    </location>
</feature>
<dbReference type="AlphaFoldDB" id="A0A0C9TJD5"/>
<evidence type="ECO:0000313" key="2">
    <source>
        <dbReference type="EMBL" id="KIJ15705.1"/>
    </source>
</evidence>
<protein>
    <submittedName>
        <fullName evidence="2">Uncharacterized protein</fullName>
    </submittedName>
</protein>
<gene>
    <name evidence="2" type="ORF">PAXINDRAFT_155316</name>
</gene>
<dbReference type="OrthoDB" id="2673182at2759"/>
<reference evidence="3" key="2">
    <citation type="submission" date="2015-01" db="EMBL/GenBank/DDBJ databases">
        <title>Evolutionary Origins and Diversification of the Mycorrhizal Mutualists.</title>
        <authorList>
            <consortium name="DOE Joint Genome Institute"/>
            <consortium name="Mycorrhizal Genomics Consortium"/>
            <person name="Kohler A."/>
            <person name="Kuo A."/>
            <person name="Nagy L.G."/>
            <person name="Floudas D."/>
            <person name="Copeland A."/>
            <person name="Barry K.W."/>
            <person name="Cichocki N."/>
            <person name="Veneault-Fourrey C."/>
            <person name="LaButti K."/>
            <person name="Lindquist E.A."/>
            <person name="Lipzen A."/>
            <person name="Lundell T."/>
            <person name="Morin E."/>
            <person name="Murat C."/>
            <person name="Riley R."/>
            <person name="Ohm R."/>
            <person name="Sun H."/>
            <person name="Tunlid A."/>
            <person name="Henrissat B."/>
            <person name="Grigoriev I.V."/>
            <person name="Hibbett D.S."/>
            <person name="Martin F."/>
        </authorList>
    </citation>
    <scope>NUCLEOTIDE SEQUENCE [LARGE SCALE GENOMIC DNA]</scope>
    <source>
        <strain evidence="3">ATCC 200175</strain>
    </source>
</reference>
<accession>A0A0C9TJD5</accession>
<feature type="compositionally biased region" description="Polar residues" evidence="1">
    <location>
        <begin position="105"/>
        <end position="126"/>
    </location>
</feature>
<evidence type="ECO:0000256" key="1">
    <source>
        <dbReference type="SAM" id="MobiDB-lite"/>
    </source>
</evidence>
<dbReference type="HOGENOM" id="CLU_1982260_0_0_1"/>
<keyword evidence="3" id="KW-1185">Reference proteome</keyword>
<organism evidence="2 3">
    <name type="scientific">Paxillus involutus ATCC 200175</name>
    <dbReference type="NCBI Taxonomy" id="664439"/>
    <lineage>
        <taxon>Eukaryota</taxon>
        <taxon>Fungi</taxon>
        <taxon>Dikarya</taxon>
        <taxon>Basidiomycota</taxon>
        <taxon>Agaricomycotina</taxon>
        <taxon>Agaricomycetes</taxon>
        <taxon>Agaricomycetidae</taxon>
        <taxon>Boletales</taxon>
        <taxon>Paxilineae</taxon>
        <taxon>Paxillaceae</taxon>
        <taxon>Paxillus</taxon>
    </lineage>
</organism>
<feature type="compositionally biased region" description="Basic and acidic residues" evidence="1">
    <location>
        <begin position="66"/>
        <end position="96"/>
    </location>
</feature>
<dbReference type="EMBL" id="KN819335">
    <property type="protein sequence ID" value="KIJ15705.1"/>
    <property type="molecule type" value="Genomic_DNA"/>
</dbReference>
<proteinExistence type="predicted"/>
<sequence>MSRNAKDLMDWKHYYVNQFVDRDMLMCYYWGYGVGHVYSHNVCADLASESKSASEHPDGLGMHSHNHLDQVDTEVDHVHQREEAGSSDMGDDHDYWEWDCCSNGDEANQQSDPPESNSDNVEISIM</sequence>
<reference evidence="2 3" key="1">
    <citation type="submission" date="2014-06" db="EMBL/GenBank/DDBJ databases">
        <authorList>
            <consortium name="DOE Joint Genome Institute"/>
            <person name="Kuo A."/>
            <person name="Kohler A."/>
            <person name="Nagy L.G."/>
            <person name="Floudas D."/>
            <person name="Copeland A."/>
            <person name="Barry K.W."/>
            <person name="Cichocki N."/>
            <person name="Veneault-Fourrey C."/>
            <person name="LaButti K."/>
            <person name="Lindquist E.A."/>
            <person name="Lipzen A."/>
            <person name="Lundell T."/>
            <person name="Morin E."/>
            <person name="Murat C."/>
            <person name="Sun H."/>
            <person name="Tunlid A."/>
            <person name="Henrissat B."/>
            <person name="Grigoriev I.V."/>
            <person name="Hibbett D.S."/>
            <person name="Martin F."/>
            <person name="Nordberg H.P."/>
            <person name="Cantor M.N."/>
            <person name="Hua S.X."/>
        </authorList>
    </citation>
    <scope>NUCLEOTIDE SEQUENCE [LARGE SCALE GENOMIC DNA]</scope>
    <source>
        <strain evidence="2 3">ATCC 200175</strain>
    </source>
</reference>
<name>A0A0C9TJD5_PAXIN</name>
<dbReference type="Proteomes" id="UP000053647">
    <property type="component" value="Unassembled WGS sequence"/>
</dbReference>
<evidence type="ECO:0000313" key="3">
    <source>
        <dbReference type="Proteomes" id="UP000053647"/>
    </source>
</evidence>